<reference evidence="2" key="1">
    <citation type="journal article" date="2019" name="Int. J. Syst. Evol. Microbiol.">
        <title>The Global Catalogue of Microorganisms (GCM) 10K type strain sequencing project: providing services to taxonomists for standard genome sequencing and annotation.</title>
        <authorList>
            <consortium name="The Broad Institute Genomics Platform"/>
            <consortium name="The Broad Institute Genome Sequencing Center for Infectious Disease"/>
            <person name="Wu L."/>
            <person name="Ma J."/>
        </authorList>
    </citation>
    <scope>NUCLEOTIDE SEQUENCE [LARGE SCALE GENOMIC DNA]</scope>
    <source>
        <strain evidence="2">CGMCC 1.16306</strain>
    </source>
</reference>
<evidence type="ECO:0000313" key="1">
    <source>
        <dbReference type="EMBL" id="MFC4619291.1"/>
    </source>
</evidence>
<protein>
    <submittedName>
        <fullName evidence="1">Uncharacterized protein</fullName>
    </submittedName>
</protein>
<organism evidence="1 2">
    <name type="scientific">Camelliibacillus cellulosilyticus</name>
    <dbReference type="NCBI Taxonomy" id="2174486"/>
    <lineage>
        <taxon>Bacteria</taxon>
        <taxon>Bacillati</taxon>
        <taxon>Bacillota</taxon>
        <taxon>Bacilli</taxon>
        <taxon>Bacillales</taxon>
        <taxon>Sporolactobacillaceae</taxon>
        <taxon>Camelliibacillus</taxon>
    </lineage>
</organism>
<name>A0ABV9GQW7_9BACL</name>
<accession>A0ABV9GQW7</accession>
<dbReference type="EMBL" id="JBHSFW010000007">
    <property type="protein sequence ID" value="MFC4619291.1"/>
    <property type="molecule type" value="Genomic_DNA"/>
</dbReference>
<gene>
    <name evidence="1" type="ORF">ACFO4N_11260</name>
</gene>
<keyword evidence="2" id="KW-1185">Reference proteome</keyword>
<proteinExistence type="predicted"/>
<dbReference type="RefSeq" id="WP_376846389.1">
    <property type="nucleotide sequence ID" value="NZ_JBHSFW010000007.1"/>
</dbReference>
<comment type="caution">
    <text evidence="1">The sequence shown here is derived from an EMBL/GenBank/DDBJ whole genome shotgun (WGS) entry which is preliminary data.</text>
</comment>
<evidence type="ECO:0000313" key="2">
    <source>
        <dbReference type="Proteomes" id="UP001596022"/>
    </source>
</evidence>
<sequence>MIAKTVETMAMIKAENAITVKIGVALLSLSVLTLQAKDCSTSNSRTLF</sequence>
<dbReference type="Proteomes" id="UP001596022">
    <property type="component" value="Unassembled WGS sequence"/>
</dbReference>